<organism evidence="2 3">
    <name type="scientific">Triangularia verruculosa</name>
    <dbReference type="NCBI Taxonomy" id="2587418"/>
    <lineage>
        <taxon>Eukaryota</taxon>
        <taxon>Fungi</taxon>
        <taxon>Dikarya</taxon>
        <taxon>Ascomycota</taxon>
        <taxon>Pezizomycotina</taxon>
        <taxon>Sordariomycetes</taxon>
        <taxon>Sordariomycetidae</taxon>
        <taxon>Sordariales</taxon>
        <taxon>Podosporaceae</taxon>
        <taxon>Triangularia</taxon>
    </lineage>
</organism>
<evidence type="ECO:0000313" key="3">
    <source>
        <dbReference type="Proteomes" id="UP001303160"/>
    </source>
</evidence>
<dbReference type="AlphaFoldDB" id="A0AAN6XLH8"/>
<dbReference type="Proteomes" id="UP001303160">
    <property type="component" value="Unassembled WGS sequence"/>
</dbReference>
<proteinExistence type="predicted"/>
<dbReference type="EMBL" id="MU863916">
    <property type="protein sequence ID" value="KAK4200687.1"/>
    <property type="molecule type" value="Genomic_DNA"/>
</dbReference>
<name>A0AAN6XLH8_9PEZI</name>
<reference evidence="2" key="1">
    <citation type="journal article" date="2023" name="Mol. Phylogenet. Evol.">
        <title>Genome-scale phylogeny and comparative genomics of the fungal order Sordariales.</title>
        <authorList>
            <person name="Hensen N."/>
            <person name="Bonometti L."/>
            <person name="Westerberg I."/>
            <person name="Brannstrom I.O."/>
            <person name="Guillou S."/>
            <person name="Cros-Aarteil S."/>
            <person name="Calhoun S."/>
            <person name="Haridas S."/>
            <person name="Kuo A."/>
            <person name="Mondo S."/>
            <person name="Pangilinan J."/>
            <person name="Riley R."/>
            <person name="LaButti K."/>
            <person name="Andreopoulos B."/>
            <person name="Lipzen A."/>
            <person name="Chen C."/>
            <person name="Yan M."/>
            <person name="Daum C."/>
            <person name="Ng V."/>
            <person name="Clum A."/>
            <person name="Steindorff A."/>
            <person name="Ohm R.A."/>
            <person name="Martin F."/>
            <person name="Silar P."/>
            <person name="Natvig D.O."/>
            <person name="Lalanne C."/>
            <person name="Gautier V."/>
            <person name="Ament-Velasquez S.L."/>
            <person name="Kruys A."/>
            <person name="Hutchinson M.I."/>
            <person name="Powell A.J."/>
            <person name="Barry K."/>
            <person name="Miller A.N."/>
            <person name="Grigoriev I.V."/>
            <person name="Debuchy R."/>
            <person name="Gladieux P."/>
            <person name="Hiltunen Thoren M."/>
            <person name="Johannesson H."/>
        </authorList>
    </citation>
    <scope>NUCLEOTIDE SEQUENCE</scope>
    <source>
        <strain evidence="2">CBS 315.58</strain>
    </source>
</reference>
<accession>A0AAN6XLH8</accession>
<evidence type="ECO:0000313" key="2">
    <source>
        <dbReference type="EMBL" id="KAK4200687.1"/>
    </source>
</evidence>
<comment type="caution">
    <text evidence="2">The sequence shown here is derived from an EMBL/GenBank/DDBJ whole genome shotgun (WGS) entry which is preliminary data.</text>
</comment>
<protein>
    <submittedName>
        <fullName evidence="2">Uncharacterized protein</fullName>
    </submittedName>
</protein>
<feature type="region of interest" description="Disordered" evidence="1">
    <location>
        <begin position="244"/>
        <end position="269"/>
    </location>
</feature>
<evidence type="ECO:0000256" key="1">
    <source>
        <dbReference type="SAM" id="MobiDB-lite"/>
    </source>
</evidence>
<sequence>MLAILPLAPLDLLGILSPPPDLRLPGGPGHHPPLPVLTPKKPDPRSMGEFDGTCAAARWIAKRHAQVDAGDSVSRKNKSWPILDDRGHALGYDWASMSSLTQRRLLGASVATLRELWEEYKTKQASPLPVASTRRLGLAVATLERGKSGMGSHQNWGDAGRQVLFKSLLRCVHTRIDLARKHRLRMEEEFLAWPEAEEEAEYKDAADYARDSRVVEWELDAYNHEERHILIVLKMFDLVSEVAKKKEREDEESTTGEKTPESSCDGSVH</sequence>
<reference evidence="2" key="2">
    <citation type="submission" date="2023-05" db="EMBL/GenBank/DDBJ databases">
        <authorList>
            <consortium name="Lawrence Berkeley National Laboratory"/>
            <person name="Steindorff A."/>
            <person name="Hensen N."/>
            <person name="Bonometti L."/>
            <person name="Westerberg I."/>
            <person name="Brannstrom I.O."/>
            <person name="Guillou S."/>
            <person name="Cros-Aarteil S."/>
            <person name="Calhoun S."/>
            <person name="Haridas S."/>
            <person name="Kuo A."/>
            <person name="Mondo S."/>
            <person name="Pangilinan J."/>
            <person name="Riley R."/>
            <person name="Labutti K."/>
            <person name="Andreopoulos B."/>
            <person name="Lipzen A."/>
            <person name="Chen C."/>
            <person name="Yanf M."/>
            <person name="Daum C."/>
            <person name="Ng V."/>
            <person name="Clum A."/>
            <person name="Ohm R."/>
            <person name="Martin F."/>
            <person name="Silar P."/>
            <person name="Natvig D."/>
            <person name="Lalanne C."/>
            <person name="Gautier V."/>
            <person name="Ament-Velasquez S.L."/>
            <person name="Kruys A."/>
            <person name="Hutchinson M.I."/>
            <person name="Powell A.J."/>
            <person name="Barry K."/>
            <person name="Miller A.N."/>
            <person name="Grigoriev I.V."/>
            <person name="Debuchy R."/>
            <person name="Gladieux P."/>
            <person name="Thoren M.H."/>
            <person name="Johannesson H."/>
        </authorList>
    </citation>
    <scope>NUCLEOTIDE SEQUENCE</scope>
    <source>
        <strain evidence="2">CBS 315.58</strain>
    </source>
</reference>
<gene>
    <name evidence="2" type="ORF">QBC40DRAFT_296374</name>
</gene>
<keyword evidence="3" id="KW-1185">Reference proteome</keyword>